<dbReference type="Proteomes" id="UP000729701">
    <property type="component" value="Unassembled WGS sequence"/>
</dbReference>
<reference evidence="1" key="2">
    <citation type="journal article" date="2022" name="Microbiol. Resour. Announc.">
        <title>Metagenome Sequencing to Explore Phylogenomics of Terrestrial Cyanobacteria.</title>
        <authorList>
            <person name="Ward R.D."/>
            <person name="Stajich J.E."/>
            <person name="Johansen J.R."/>
            <person name="Huntemann M."/>
            <person name="Clum A."/>
            <person name="Foster B."/>
            <person name="Foster B."/>
            <person name="Roux S."/>
            <person name="Palaniappan K."/>
            <person name="Varghese N."/>
            <person name="Mukherjee S."/>
            <person name="Reddy T.B.K."/>
            <person name="Daum C."/>
            <person name="Copeland A."/>
            <person name="Chen I.A."/>
            <person name="Ivanova N.N."/>
            <person name="Kyrpides N.C."/>
            <person name="Shapiro N."/>
            <person name="Eloe-Fadrosh E.A."/>
            <person name="Pietrasiak N."/>
        </authorList>
    </citation>
    <scope>NUCLEOTIDE SEQUENCE</scope>
    <source>
        <strain evidence="1">GSE-NOS-MK-12-04C</strain>
    </source>
</reference>
<dbReference type="AlphaFoldDB" id="A0A951QL78"/>
<sequence length="134" mass="15453">MTIEELQIKLADINNLVVTFQTSVALEKYYSENIVMIEGDGTITTGKEECRKGREVFFKEMLVEFRESKLISQDIATSADKDYDFVVISNWYNDYTVKFGDQIIDSRSNQLSIGYWKDGLVVKESYNYPVTSMV</sequence>
<gene>
    <name evidence="1" type="ORF">KME60_11775</name>
</gene>
<dbReference type="EMBL" id="JAHHGZ010000010">
    <property type="protein sequence ID" value="MBW4668072.1"/>
    <property type="molecule type" value="Genomic_DNA"/>
</dbReference>
<evidence type="ECO:0000313" key="2">
    <source>
        <dbReference type="Proteomes" id="UP000729701"/>
    </source>
</evidence>
<accession>A0A951QL78</accession>
<evidence type="ECO:0000313" key="1">
    <source>
        <dbReference type="EMBL" id="MBW4668072.1"/>
    </source>
</evidence>
<protein>
    <recommendedName>
        <fullName evidence="3">SnoaL-like domain-containing protein</fullName>
    </recommendedName>
</protein>
<reference evidence="1" key="1">
    <citation type="submission" date="2021-05" db="EMBL/GenBank/DDBJ databases">
        <authorList>
            <person name="Pietrasiak N."/>
            <person name="Ward R."/>
            <person name="Stajich J.E."/>
            <person name="Kurbessoian T."/>
        </authorList>
    </citation>
    <scope>NUCLEOTIDE SEQUENCE</scope>
    <source>
        <strain evidence="1">GSE-NOS-MK-12-04C</strain>
    </source>
</reference>
<evidence type="ECO:0008006" key="3">
    <source>
        <dbReference type="Google" id="ProtNLM"/>
    </source>
</evidence>
<organism evidence="1 2">
    <name type="scientific">Cyanomargarita calcarea GSE-NOS-MK-12-04C</name>
    <dbReference type="NCBI Taxonomy" id="2839659"/>
    <lineage>
        <taxon>Bacteria</taxon>
        <taxon>Bacillati</taxon>
        <taxon>Cyanobacteriota</taxon>
        <taxon>Cyanophyceae</taxon>
        <taxon>Nostocales</taxon>
        <taxon>Cyanomargaritaceae</taxon>
        <taxon>Cyanomargarita</taxon>
    </lineage>
</organism>
<dbReference type="Gene3D" id="3.10.450.50">
    <property type="match status" value="1"/>
</dbReference>
<comment type="caution">
    <text evidence="1">The sequence shown here is derived from an EMBL/GenBank/DDBJ whole genome shotgun (WGS) entry which is preliminary data.</text>
</comment>
<name>A0A951QL78_9CYAN</name>
<proteinExistence type="predicted"/>